<keyword evidence="1" id="KW-0175">Coiled coil</keyword>
<comment type="caution">
    <text evidence="2">The sequence shown here is derived from an EMBL/GenBank/DDBJ whole genome shotgun (WGS) entry which is preliminary data.</text>
</comment>
<name>A0ABQ5J6V6_9ASTR</name>
<accession>A0ABQ5J6V6</accession>
<evidence type="ECO:0000313" key="3">
    <source>
        <dbReference type="Proteomes" id="UP001151760"/>
    </source>
</evidence>
<dbReference type="EMBL" id="BQNB010021561">
    <property type="protein sequence ID" value="GJU07655.1"/>
    <property type="molecule type" value="Genomic_DNA"/>
</dbReference>
<dbReference type="PANTHER" id="PTHR11439">
    <property type="entry name" value="GAG-POL-RELATED RETROTRANSPOSON"/>
    <property type="match status" value="1"/>
</dbReference>
<dbReference type="CDD" id="cd09272">
    <property type="entry name" value="RNase_HI_RT_Ty1"/>
    <property type="match status" value="1"/>
</dbReference>
<feature type="non-terminal residue" evidence="2">
    <location>
        <position position="1"/>
    </location>
</feature>
<reference evidence="2" key="2">
    <citation type="submission" date="2022-01" db="EMBL/GenBank/DDBJ databases">
        <authorList>
            <person name="Yamashiro T."/>
            <person name="Shiraishi A."/>
            <person name="Satake H."/>
            <person name="Nakayama K."/>
        </authorList>
    </citation>
    <scope>NUCLEOTIDE SEQUENCE</scope>
</reference>
<organism evidence="2 3">
    <name type="scientific">Tanacetum coccineum</name>
    <dbReference type="NCBI Taxonomy" id="301880"/>
    <lineage>
        <taxon>Eukaryota</taxon>
        <taxon>Viridiplantae</taxon>
        <taxon>Streptophyta</taxon>
        <taxon>Embryophyta</taxon>
        <taxon>Tracheophyta</taxon>
        <taxon>Spermatophyta</taxon>
        <taxon>Magnoliopsida</taxon>
        <taxon>eudicotyledons</taxon>
        <taxon>Gunneridae</taxon>
        <taxon>Pentapetalae</taxon>
        <taxon>asterids</taxon>
        <taxon>campanulids</taxon>
        <taxon>Asterales</taxon>
        <taxon>Asteraceae</taxon>
        <taxon>Asteroideae</taxon>
        <taxon>Anthemideae</taxon>
        <taxon>Anthemidinae</taxon>
        <taxon>Tanacetum</taxon>
    </lineage>
</organism>
<evidence type="ECO:0000256" key="1">
    <source>
        <dbReference type="SAM" id="Coils"/>
    </source>
</evidence>
<evidence type="ECO:0000313" key="2">
    <source>
        <dbReference type="EMBL" id="GJU07655.1"/>
    </source>
</evidence>
<sequence length="644" mass="73148">YPRESSFDLESYSDSDYAGANLDRKSTTEGCQFLGRRLITWQCKKQTIVATSTIEAKYVAAASCCGQVLWVQNQMSPKPIRIHFNRPITHAISSTDILNLQALISLTDDLSLRSNMAALESCPKHNMLAYLEKTEGNVEFHEVIDFLQRSYISHALTVSPVVSTTFVEQFWTSAKSKTINNVRHITAKVAGKLVSISEASIRTDLLFNDADGIDTLPNQAIFDTIQLMGYEGDLTVLTFNKALFSPQWRHLEAKKKFVMYPRFISIFLARQLVNVTLPLDYFPDEGCLPQKGLLKHQPSPPPSPEPTCDAANVSLPDSSFFRLNLVMLQFEQQPDLSTQSFTQTFTINPYPLLFISTDLIPEHTGENLGIISFNVLDQAKEIKLLKAKITKLKKNTDEKMESNNDHCCDSESGSLKVLKRKLKVPSTPFYSLFLVLKLLSYNSVLESDEELARKVQEEWEAEEEKNKIAEEQATNEALIKDFDDIKARIEADRILAEKLQEQEREQFTIEERAKFLHDTIAAQRKFLAQTKITSYRNKPKTKIQIRKSNDKPTFKHEGKYGATAKFKLESEEEKLQCIGFVKIYQEGYLLTLDSKETRSDGILAGEISLLNLSFKASVRVVLGHVSSYFTLSSLQLDLRDWKLE</sequence>
<reference evidence="2" key="1">
    <citation type="journal article" date="2022" name="Int. J. Mol. Sci.">
        <title>Draft Genome of Tanacetum Coccineum: Genomic Comparison of Closely Related Tanacetum-Family Plants.</title>
        <authorList>
            <person name="Yamashiro T."/>
            <person name="Shiraishi A."/>
            <person name="Nakayama K."/>
            <person name="Satake H."/>
        </authorList>
    </citation>
    <scope>NUCLEOTIDE SEQUENCE</scope>
</reference>
<proteinExistence type="predicted"/>
<dbReference type="Proteomes" id="UP001151760">
    <property type="component" value="Unassembled WGS sequence"/>
</dbReference>
<keyword evidence="3" id="KW-1185">Reference proteome</keyword>
<feature type="coiled-coil region" evidence="1">
    <location>
        <begin position="445"/>
        <end position="502"/>
    </location>
</feature>
<gene>
    <name evidence="2" type="ORF">Tco_1124085</name>
</gene>
<protein>
    <submittedName>
        <fullName evidence="2">Uncharacterized protein</fullName>
    </submittedName>
</protein>
<dbReference type="PANTHER" id="PTHR11439:SF495">
    <property type="entry name" value="REVERSE TRANSCRIPTASE, RNA-DEPENDENT DNA POLYMERASE-RELATED"/>
    <property type="match status" value="1"/>
</dbReference>